<accession>A0AAP0E7Y2</accession>
<dbReference type="AlphaFoldDB" id="A0AAP0E7Y2"/>
<comment type="caution">
    <text evidence="2">The sequence shown here is derived from an EMBL/GenBank/DDBJ whole genome shotgun (WGS) entry which is preliminary data.</text>
</comment>
<sequence length="227" mass="25842">MVLESAPSKRNRDHEDEAYLDNFHSHKRYLSEIMASSLNGLRVEDSLSENLIESPARDDISLQYSPMFEDSDDAQYGETLANNSMANPDSVPTSPVSPHRHPKSHNSNSHFSNPPFGYAFAAVACSHYSRPRCSDSEGRLPSSPSDICHSADLRRAALMRSLQMRTQPPTQPSFELPFPNVKSLNDEAEFRTRKTFQTCSRRRRTLMQLERRQNLHYGRGNVADPWM</sequence>
<dbReference type="EMBL" id="JBBNAG010000013">
    <property type="protein sequence ID" value="KAK9084309.1"/>
    <property type="molecule type" value="Genomic_DNA"/>
</dbReference>
<proteinExistence type="predicted"/>
<keyword evidence="3" id="KW-1185">Reference proteome</keyword>
<feature type="compositionally biased region" description="Polar residues" evidence="1">
    <location>
        <begin position="80"/>
        <end position="96"/>
    </location>
</feature>
<dbReference type="Proteomes" id="UP001419268">
    <property type="component" value="Unassembled WGS sequence"/>
</dbReference>
<name>A0AAP0E7Y2_9MAGN</name>
<evidence type="ECO:0000313" key="2">
    <source>
        <dbReference type="EMBL" id="KAK9084309.1"/>
    </source>
</evidence>
<feature type="region of interest" description="Disordered" evidence="1">
    <location>
        <begin position="80"/>
        <end position="110"/>
    </location>
</feature>
<dbReference type="PANTHER" id="PTHR35717:SF1">
    <property type="entry name" value="OS05G0156200 PROTEIN"/>
    <property type="match status" value="1"/>
</dbReference>
<reference evidence="2 3" key="1">
    <citation type="submission" date="2024-01" db="EMBL/GenBank/DDBJ databases">
        <title>Genome assemblies of Stephania.</title>
        <authorList>
            <person name="Yang L."/>
        </authorList>
    </citation>
    <scope>NUCLEOTIDE SEQUENCE [LARGE SCALE GENOMIC DNA]</scope>
    <source>
        <strain evidence="2">JXDWG</strain>
        <tissue evidence="2">Leaf</tissue>
    </source>
</reference>
<gene>
    <name evidence="2" type="ORF">Scep_030780</name>
</gene>
<evidence type="ECO:0000256" key="1">
    <source>
        <dbReference type="SAM" id="MobiDB-lite"/>
    </source>
</evidence>
<evidence type="ECO:0000313" key="3">
    <source>
        <dbReference type="Proteomes" id="UP001419268"/>
    </source>
</evidence>
<organism evidence="2 3">
    <name type="scientific">Stephania cephalantha</name>
    <dbReference type="NCBI Taxonomy" id="152367"/>
    <lineage>
        <taxon>Eukaryota</taxon>
        <taxon>Viridiplantae</taxon>
        <taxon>Streptophyta</taxon>
        <taxon>Embryophyta</taxon>
        <taxon>Tracheophyta</taxon>
        <taxon>Spermatophyta</taxon>
        <taxon>Magnoliopsida</taxon>
        <taxon>Ranunculales</taxon>
        <taxon>Menispermaceae</taxon>
        <taxon>Menispermoideae</taxon>
        <taxon>Cissampelideae</taxon>
        <taxon>Stephania</taxon>
    </lineage>
</organism>
<dbReference type="PANTHER" id="PTHR35717">
    <property type="entry name" value="OS05G0156200 PROTEIN"/>
    <property type="match status" value="1"/>
</dbReference>
<protein>
    <submittedName>
        <fullName evidence="2">Uncharacterized protein</fullName>
    </submittedName>
</protein>